<accession>A0A392QC66</accession>
<feature type="region of interest" description="Disordered" evidence="1">
    <location>
        <begin position="1"/>
        <end position="23"/>
    </location>
</feature>
<proteinExistence type="predicted"/>
<protein>
    <submittedName>
        <fullName evidence="2">Uncharacterized protein</fullName>
    </submittedName>
</protein>
<dbReference type="AlphaFoldDB" id="A0A392QC66"/>
<feature type="non-terminal residue" evidence="2">
    <location>
        <position position="23"/>
    </location>
</feature>
<evidence type="ECO:0000256" key="1">
    <source>
        <dbReference type="SAM" id="MobiDB-lite"/>
    </source>
</evidence>
<evidence type="ECO:0000313" key="3">
    <source>
        <dbReference type="Proteomes" id="UP000265520"/>
    </source>
</evidence>
<keyword evidence="3" id="KW-1185">Reference proteome</keyword>
<dbReference type="EMBL" id="LXQA010125039">
    <property type="protein sequence ID" value="MCI21479.1"/>
    <property type="molecule type" value="Genomic_DNA"/>
</dbReference>
<comment type="caution">
    <text evidence="2">The sequence shown here is derived from an EMBL/GenBank/DDBJ whole genome shotgun (WGS) entry which is preliminary data.</text>
</comment>
<dbReference type="Proteomes" id="UP000265520">
    <property type="component" value="Unassembled WGS sequence"/>
</dbReference>
<reference evidence="2 3" key="1">
    <citation type="journal article" date="2018" name="Front. Plant Sci.">
        <title>Red Clover (Trifolium pratense) and Zigzag Clover (T. medium) - A Picture of Genomic Similarities and Differences.</title>
        <authorList>
            <person name="Dluhosova J."/>
            <person name="Istvanek J."/>
            <person name="Nedelnik J."/>
            <person name="Repkova J."/>
        </authorList>
    </citation>
    <scope>NUCLEOTIDE SEQUENCE [LARGE SCALE GENOMIC DNA]</scope>
    <source>
        <strain evidence="3">cv. 10/8</strain>
        <tissue evidence="2">Leaf</tissue>
    </source>
</reference>
<name>A0A392QC66_9FABA</name>
<sequence>MAVQSSFSIDDENYDDDGHITRT</sequence>
<evidence type="ECO:0000313" key="2">
    <source>
        <dbReference type="EMBL" id="MCI21479.1"/>
    </source>
</evidence>
<organism evidence="2 3">
    <name type="scientific">Trifolium medium</name>
    <dbReference type="NCBI Taxonomy" id="97028"/>
    <lineage>
        <taxon>Eukaryota</taxon>
        <taxon>Viridiplantae</taxon>
        <taxon>Streptophyta</taxon>
        <taxon>Embryophyta</taxon>
        <taxon>Tracheophyta</taxon>
        <taxon>Spermatophyta</taxon>
        <taxon>Magnoliopsida</taxon>
        <taxon>eudicotyledons</taxon>
        <taxon>Gunneridae</taxon>
        <taxon>Pentapetalae</taxon>
        <taxon>rosids</taxon>
        <taxon>fabids</taxon>
        <taxon>Fabales</taxon>
        <taxon>Fabaceae</taxon>
        <taxon>Papilionoideae</taxon>
        <taxon>50 kb inversion clade</taxon>
        <taxon>NPAAA clade</taxon>
        <taxon>Hologalegina</taxon>
        <taxon>IRL clade</taxon>
        <taxon>Trifolieae</taxon>
        <taxon>Trifolium</taxon>
    </lineage>
</organism>